<dbReference type="InterPro" id="IPR050490">
    <property type="entry name" value="Bact_solute-bd_prot1"/>
</dbReference>
<feature type="signal peptide" evidence="1">
    <location>
        <begin position="1"/>
        <end position="25"/>
    </location>
</feature>
<dbReference type="Gene3D" id="3.40.190.10">
    <property type="entry name" value="Periplasmic binding protein-like II"/>
    <property type="match status" value="1"/>
</dbReference>
<dbReference type="InterPro" id="IPR006059">
    <property type="entry name" value="SBP"/>
</dbReference>
<protein>
    <recommendedName>
        <fullName evidence="3">ABC transporter, substrate-binding protein (Cluster 1, maltose/g3p/polyamine/iron)</fullName>
    </recommendedName>
</protein>
<dbReference type="PANTHER" id="PTHR43649">
    <property type="entry name" value="ARABINOSE-BINDING PROTEIN-RELATED"/>
    <property type="match status" value="1"/>
</dbReference>
<name>A0A6J4IFG0_9CHLR</name>
<dbReference type="AlphaFoldDB" id="A0A6J4IFG0"/>
<dbReference type="SUPFAM" id="SSF53850">
    <property type="entry name" value="Periplasmic binding protein-like II"/>
    <property type="match status" value="1"/>
</dbReference>
<keyword evidence="1" id="KW-0732">Signal</keyword>
<proteinExistence type="predicted"/>
<feature type="chain" id="PRO_5026932907" description="ABC transporter, substrate-binding protein (Cluster 1, maltose/g3p/polyamine/iron)" evidence="1">
    <location>
        <begin position="26"/>
        <end position="447"/>
    </location>
</feature>
<dbReference type="Pfam" id="PF13416">
    <property type="entry name" value="SBP_bac_8"/>
    <property type="match status" value="1"/>
</dbReference>
<dbReference type="PROSITE" id="PS51257">
    <property type="entry name" value="PROKAR_LIPOPROTEIN"/>
    <property type="match status" value="1"/>
</dbReference>
<dbReference type="PANTHER" id="PTHR43649:SF12">
    <property type="entry name" value="DIACETYLCHITOBIOSE BINDING PROTEIN DASA"/>
    <property type="match status" value="1"/>
</dbReference>
<reference evidence="2" key="1">
    <citation type="submission" date="2020-02" db="EMBL/GenBank/DDBJ databases">
        <authorList>
            <person name="Meier V. D."/>
        </authorList>
    </citation>
    <scope>NUCLEOTIDE SEQUENCE</scope>
    <source>
        <strain evidence="2">AVDCRST_MAG77</strain>
    </source>
</reference>
<dbReference type="EMBL" id="CADCTC010000127">
    <property type="protein sequence ID" value="CAA9250992.1"/>
    <property type="molecule type" value="Genomic_DNA"/>
</dbReference>
<sequence>MVRTQSTIWTRRRAGALAGTMGAAAGGLLATACGGATESGGGTGANPTRKAVTLQYWSRFAAPIGDVEEKYLPVFQEKYAPIKVERTLVTTDYNLLVEKITTAFASSTPPDVFTMGSPDVVTYAHPGSVLQLDTYQRIKKEADDFFAPPLAVGKYQNKLYGMTYYIDTRIMLYRKDVLAEAGLPTDRKSLPKTWDQFRDVAKKVARWEGNDIKRVGWDVSGAAGDATVFLVMLGQLNKRVISADSKKVEFDGPEGQRALQTLVDFYNRERMDSAQRTAFPSGIEALATPQLAIKWSSSSPLTGIRRAGQDPQQLVVTDLTPEFSGKPTAGSYLGGTWQMVAKQTKDVDASLELLAYLTGYDMSLAVAQSQYTVPARKSSEKEPYLQDTLLRPFYDSLQYGWVVPQHQHYGKIRNKIVDEVKEALQQKKSVKEALADAAAFSNALLTS</sequence>
<organism evidence="2">
    <name type="scientific">uncultured Chloroflexota bacterium</name>
    <dbReference type="NCBI Taxonomy" id="166587"/>
    <lineage>
        <taxon>Bacteria</taxon>
        <taxon>Bacillati</taxon>
        <taxon>Chloroflexota</taxon>
        <taxon>environmental samples</taxon>
    </lineage>
</organism>
<gene>
    <name evidence="2" type="ORF">AVDCRST_MAG77-2164</name>
</gene>
<accession>A0A6J4IFG0</accession>
<evidence type="ECO:0000313" key="2">
    <source>
        <dbReference type="EMBL" id="CAA9250992.1"/>
    </source>
</evidence>
<evidence type="ECO:0008006" key="3">
    <source>
        <dbReference type="Google" id="ProtNLM"/>
    </source>
</evidence>
<evidence type="ECO:0000256" key="1">
    <source>
        <dbReference type="SAM" id="SignalP"/>
    </source>
</evidence>